<comment type="caution">
    <text evidence="1">The sequence shown here is derived from an EMBL/GenBank/DDBJ whole genome shotgun (WGS) entry which is preliminary data.</text>
</comment>
<sequence>MGTRALTRDLIKRLATALTKTPLTEVAVGSIGLPKSTYYHWKALAQDIADGNPDRDNLSPNDELLLEFLDAIERSRAKVGQKLSDAALKGAMQDPRVAIDILQRMFPDQFAAPARREIVIRQEGGEAGTGIALIPTTTIDQDIAQVLAQQQQDALQLAKTRTKELSSDHSTDSD</sequence>
<accession>V7DC23</accession>
<proteinExistence type="predicted"/>
<name>V7DC23_9PSED</name>
<organism evidence="1 2">
    <name type="scientific">Pseudomonas taiwanensis SJ9</name>
    <dbReference type="NCBI Taxonomy" id="1388762"/>
    <lineage>
        <taxon>Bacteria</taxon>
        <taxon>Pseudomonadati</taxon>
        <taxon>Pseudomonadota</taxon>
        <taxon>Gammaproteobacteria</taxon>
        <taxon>Pseudomonadales</taxon>
        <taxon>Pseudomonadaceae</taxon>
        <taxon>Pseudomonas</taxon>
    </lineage>
</organism>
<dbReference type="EMBL" id="AXUP01000166">
    <property type="protein sequence ID" value="ESW39233.1"/>
    <property type="molecule type" value="Genomic_DNA"/>
</dbReference>
<dbReference type="AlphaFoldDB" id="V7DC23"/>
<protein>
    <submittedName>
        <fullName evidence="1">Uncharacterized protein</fullName>
    </submittedName>
</protein>
<dbReference type="RefSeq" id="WP_023661712.1">
    <property type="nucleotide sequence ID" value="NZ_AXUP01000166.1"/>
</dbReference>
<evidence type="ECO:0000313" key="2">
    <source>
        <dbReference type="Proteomes" id="UP000018511"/>
    </source>
</evidence>
<reference evidence="1 2" key="1">
    <citation type="submission" date="2013-10" db="EMBL/GenBank/DDBJ databases">
        <title>Whole Genome Shotgun Sequence of Pseudomonas taiwanensis SJ9.</title>
        <authorList>
            <person name="Hong S.-J."/>
            <person name="Shin J.-H."/>
        </authorList>
    </citation>
    <scope>NUCLEOTIDE SEQUENCE [LARGE SCALE GENOMIC DNA]</scope>
    <source>
        <strain evidence="1 2">SJ9</strain>
    </source>
</reference>
<dbReference type="Proteomes" id="UP000018511">
    <property type="component" value="Unassembled WGS sequence"/>
</dbReference>
<gene>
    <name evidence="1" type="ORF">O164_13500</name>
</gene>
<evidence type="ECO:0000313" key="1">
    <source>
        <dbReference type="EMBL" id="ESW39233.1"/>
    </source>
</evidence>